<keyword evidence="2" id="KW-0808">Transferase</keyword>
<dbReference type="PROSITE" id="PS50206">
    <property type="entry name" value="RHODANESE_3"/>
    <property type="match status" value="1"/>
</dbReference>
<evidence type="ECO:0000259" key="1">
    <source>
        <dbReference type="PROSITE" id="PS50206"/>
    </source>
</evidence>
<dbReference type="SMART" id="SM00450">
    <property type="entry name" value="RHOD"/>
    <property type="match status" value="1"/>
</dbReference>
<dbReference type="Gene3D" id="3.40.250.10">
    <property type="entry name" value="Rhodanese-like domain"/>
    <property type="match status" value="1"/>
</dbReference>
<organism evidence="2 3">
    <name type="scientific">Reichenbachiella faecimaris</name>
    <dbReference type="NCBI Taxonomy" id="692418"/>
    <lineage>
        <taxon>Bacteria</taxon>
        <taxon>Pseudomonadati</taxon>
        <taxon>Bacteroidota</taxon>
        <taxon>Cytophagia</taxon>
        <taxon>Cytophagales</taxon>
        <taxon>Reichenbachiellaceae</taxon>
        <taxon>Reichenbachiella</taxon>
    </lineage>
</organism>
<dbReference type="CDD" id="cd00158">
    <property type="entry name" value="RHOD"/>
    <property type="match status" value="1"/>
</dbReference>
<name>A0A1W2G8B0_REIFA</name>
<evidence type="ECO:0000313" key="3">
    <source>
        <dbReference type="Proteomes" id="UP000192472"/>
    </source>
</evidence>
<dbReference type="Proteomes" id="UP000192472">
    <property type="component" value="Unassembled WGS sequence"/>
</dbReference>
<dbReference type="GO" id="GO:0016740">
    <property type="term" value="F:transferase activity"/>
    <property type="evidence" value="ECO:0007669"/>
    <property type="project" value="UniProtKB-KW"/>
</dbReference>
<protein>
    <submittedName>
        <fullName evidence="2">Rhodanese-related sulfurtransferase</fullName>
    </submittedName>
</protein>
<evidence type="ECO:0000313" key="2">
    <source>
        <dbReference type="EMBL" id="SMD32568.1"/>
    </source>
</evidence>
<dbReference type="InterPro" id="IPR050229">
    <property type="entry name" value="GlpE_sulfurtransferase"/>
</dbReference>
<feature type="domain" description="Rhodanese" evidence="1">
    <location>
        <begin position="48"/>
        <end position="137"/>
    </location>
</feature>
<accession>A0A1W2G8B0</accession>
<dbReference type="EMBL" id="FWYF01000001">
    <property type="protein sequence ID" value="SMD32568.1"/>
    <property type="molecule type" value="Genomic_DNA"/>
</dbReference>
<proteinExistence type="predicted"/>
<dbReference type="InterPro" id="IPR036873">
    <property type="entry name" value="Rhodanese-like_dom_sf"/>
</dbReference>
<sequence>MKSLALTFFILPSLLFYPQDDMKKKAFYALINSLISHSVTEVKADEIKKTDVVWLDARAQEEYDISRIAGAQFVGYDDFKIKSIKDIDKDAEIIVYCSIGYRSEKVAEKLERAGYTNVKNLYGGIFDWYNSGQPVVDSLGNTTKKVHGYGRTWGVWLNDAETVY</sequence>
<dbReference type="InterPro" id="IPR001763">
    <property type="entry name" value="Rhodanese-like_dom"/>
</dbReference>
<dbReference type="SUPFAM" id="SSF52821">
    <property type="entry name" value="Rhodanese/Cell cycle control phosphatase"/>
    <property type="match status" value="1"/>
</dbReference>
<dbReference type="PANTHER" id="PTHR43031:SF1">
    <property type="entry name" value="PYRIDINE NUCLEOTIDE-DISULPHIDE OXIDOREDUCTASE"/>
    <property type="match status" value="1"/>
</dbReference>
<dbReference type="Pfam" id="PF00581">
    <property type="entry name" value="Rhodanese"/>
    <property type="match status" value="1"/>
</dbReference>
<reference evidence="2 3" key="1">
    <citation type="submission" date="2017-04" db="EMBL/GenBank/DDBJ databases">
        <authorList>
            <person name="Afonso C.L."/>
            <person name="Miller P.J."/>
            <person name="Scott M.A."/>
            <person name="Spackman E."/>
            <person name="Goraichik I."/>
            <person name="Dimitrov K.M."/>
            <person name="Suarez D.L."/>
            <person name="Swayne D.E."/>
        </authorList>
    </citation>
    <scope>NUCLEOTIDE SEQUENCE [LARGE SCALE GENOMIC DNA]</scope>
    <source>
        <strain evidence="2 3">DSM 26133</strain>
    </source>
</reference>
<dbReference type="PANTHER" id="PTHR43031">
    <property type="entry name" value="FAD-DEPENDENT OXIDOREDUCTASE"/>
    <property type="match status" value="1"/>
</dbReference>
<keyword evidence="3" id="KW-1185">Reference proteome</keyword>
<dbReference type="STRING" id="692418.SAMN04488029_0916"/>
<dbReference type="AlphaFoldDB" id="A0A1W2G8B0"/>
<dbReference type="NCBIfam" id="NF045521">
    <property type="entry name" value="rhoda_near_glyco"/>
    <property type="match status" value="1"/>
</dbReference>
<gene>
    <name evidence="2" type="ORF">SAMN04488029_0916</name>
</gene>